<feature type="transmembrane region" description="Helical" evidence="5">
    <location>
        <begin position="75"/>
        <end position="92"/>
    </location>
</feature>
<evidence type="ECO:0000256" key="2">
    <source>
        <dbReference type="ARBA" id="ARBA00022692"/>
    </source>
</evidence>
<dbReference type="Pfam" id="PF01925">
    <property type="entry name" value="TauE"/>
    <property type="match status" value="1"/>
</dbReference>
<dbReference type="InterPro" id="IPR002781">
    <property type="entry name" value="TM_pro_TauE-like"/>
</dbReference>
<evidence type="ECO:0000256" key="5">
    <source>
        <dbReference type="RuleBase" id="RU363041"/>
    </source>
</evidence>
<organism evidence="6 7">
    <name type="scientific">Telluria antibiotica</name>
    <dbReference type="NCBI Taxonomy" id="2717319"/>
    <lineage>
        <taxon>Bacteria</taxon>
        <taxon>Pseudomonadati</taxon>
        <taxon>Pseudomonadota</taxon>
        <taxon>Betaproteobacteria</taxon>
        <taxon>Burkholderiales</taxon>
        <taxon>Oxalobacteraceae</taxon>
        <taxon>Telluria group</taxon>
        <taxon>Telluria</taxon>
    </lineage>
</organism>
<dbReference type="PANTHER" id="PTHR43701:SF2">
    <property type="entry name" value="MEMBRANE TRANSPORTER PROTEIN YJNA-RELATED"/>
    <property type="match status" value="1"/>
</dbReference>
<reference evidence="6 7" key="1">
    <citation type="submission" date="2020-03" db="EMBL/GenBank/DDBJ databases">
        <title>Genome sequence of strain Massilia sp. TW-1.</title>
        <authorList>
            <person name="Chaudhary D.K."/>
        </authorList>
    </citation>
    <scope>NUCLEOTIDE SEQUENCE [LARGE SCALE GENOMIC DNA]</scope>
    <source>
        <strain evidence="6 7">TW-1</strain>
    </source>
</reference>
<comment type="caution">
    <text evidence="6">The sequence shown here is derived from an EMBL/GenBank/DDBJ whole genome shotgun (WGS) entry which is preliminary data.</text>
</comment>
<dbReference type="RefSeq" id="WP_166859576.1">
    <property type="nucleotide sequence ID" value="NZ_JAAQOM010000007.1"/>
</dbReference>
<accession>A0ABX0PC29</accession>
<evidence type="ECO:0000313" key="6">
    <source>
        <dbReference type="EMBL" id="NIA54627.1"/>
    </source>
</evidence>
<dbReference type="InterPro" id="IPR051598">
    <property type="entry name" value="TSUP/Inactive_protease-like"/>
</dbReference>
<dbReference type="PANTHER" id="PTHR43701">
    <property type="entry name" value="MEMBRANE TRANSPORTER PROTEIN MJ0441-RELATED"/>
    <property type="match status" value="1"/>
</dbReference>
<sequence>MPTSASLALTSIAIGALVGAAGIGGFFMPPALTVLMAMDLHRAMALSLLTFVFTGIAGAFYFHRKGSLDWTLARPVCVGAAPAGYAGAWLGHGLDTGVLSALLAALILAVGIQTLAGSAGGMAHAMPRDARRRRVVLVAIGIVTGFLSGLTGVGGPVLSVPLMVMCGYPVLTAIGVGQVLQTVGALSGSLANLHYADVDYGLAAFIGAFETVGVLGGAVAIHRIDAGLVKRLVGGLCMVAGCGFILRSL</sequence>
<proteinExistence type="inferred from homology"/>
<dbReference type="Proteomes" id="UP000716322">
    <property type="component" value="Unassembled WGS sequence"/>
</dbReference>
<evidence type="ECO:0000256" key="1">
    <source>
        <dbReference type="ARBA" id="ARBA00004141"/>
    </source>
</evidence>
<keyword evidence="5" id="KW-1003">Cell membrane</keyword>
<name>A0ABX0PC29_9BURK</name>
<keyword evidence="2 5" id="KW-0812">Transmembrane</keyword>
<keyword evidence="3 5" id="KW-1133">Transmembrane helix</keyword>
<feature type="transmembrane region" description="Helical" evidence="5">
    <location>
        <begin position="44"/>
        <end position="63"/>
    </location>
</feature>
<feature type="transmembrane region" description="Helical" evidence="5">
    <location>
        <begin position="135"/>
        <end position="155"/>
    </location>
</feature>
<comment type="subcellular location">
    <subcellularLocation>
        <location evidence="5">Cell membrane</location>
        <topology evidence="5">Multi-pass membrane protein</topology>
    </subcellularLocation>
    <subcellularLocation>
        <location evidence="1">Membrane</location>
        <topology evidence="1">Multi-pass membrane protein</topology>
    </subcellularLocation>
</comment>
<gene>
    <name evidence="6" type="ORF">HAV22_13375</name>
</gene>
<dbReference type="EMBL" id="JAAQOM010000007">
    <property type="protein sequence ID" value="NIA54627.1"/>
    <property type="molecule type" value="Genomic_DNA"/>
</dbReference>
<keyword evidence="7" id="KW-1185">Reference proteome</keyword>
<evidence type="ECO:0000256" key="4">
    <source>
        <dbReference type="ARBA" id="ARBA00023136"/>
    </source>
</evidence>
<comment type="similarity">
    <text evidence="5">Belongs to the 4-toluene sulfonate uptake permease (TSUP) (TC 2.A.102) family.</text>
</comment>
<evidence type="ECO:0000256" key="3">
    <source>
        <dbReference type="ARBA" id="ARBA00022989"/>
    </source>
</evidence>
<feature type="transmembrane region" description="Helical" evidence="5">
    <location>
        <begin position="200"/>
        <end position="221"/>
    </location>
</feature>
<keyword evidence="4 5" id="KW-0472">Membrane</keyword>
<feature type="transmembrane region" description="Helical" evidence="5">
    <location>
        <begin position="98"/>
        <end position="123"/>
    </location>
</feature>
<protein>
    <recommendedName>
        <fullName evidence="5">Probable membrane transporter protein</fullName>
    </recommendedName>
</protein>
<evidence type="ECO:0000313" key="7">
    <source>
        <dbReference type="Proteomes" id="UP000716322"/>
    </source>
</evidence>